<dbReference type="RefSeq" id="WP_043770342.1">
    <property type="nucleotide sequence ID" value="NZ_JAME01000014.1"/>
</dbReference>
<protein>
    <recommendedName>
        <fullName evidence="4">Flagellar basal-body rod protein FlgF</fullName>
    </recommendedName>
</protein>
<dbReference type="eggNOG" id="COG4786">
    <property type="taxonomic scope" value="Bacteria"/>
</dbReference>
<evidence type="ECO:0000256" key="1">
    <source>
        <dbReference type="ARBA" id="ARBA00004117"/>
    </source>
</evidence>
<keyword evidence="3 4" id="KW-0975">Bacterial flagellum</keyword>
<dbReference type="NCBIfam" id="TIGR03506">
    <property type="entry name" value="FlgEFG_subfam"/>
    <property type="match status" value="1"/>
</dbReference>
<dbReference type="STRING" id="1449351.RISW2_04040"/>
<comment type="similarity">
    <text evidence="2 4">Belongs to the flagella basal body rod proteins family.</text>
</comment>
<accession>X7F9W6</accession>
<dbReference type="Pfam" id="PF22692">
    <property type="entry name" value="LlgE_F_G_D1"/>
    <property type="match status" value="1"/>
</dbReference>
<dbReference type="PANTHER" id="PTHR30435:SF19">
    <property type="entry name" value="FLAGELLAR BASAL-BODY ROD PROTEIN FLGG"/>
    <property type="match status" value="1"/>
</dbReference>
<feature type="domain" description="Flagellar basal-body/hook protein C-terminal" evidence="6">
    <location>
        <begin position="198"/>
        <end position="241"/>
    </location>
</feature>
<name>X7F9W6_9RHOB</name>
<dbReference type="InterPro" id="IPR001444">
    <property type="entry name" value="Flag_bb_rod_N"/>
</dbReference>
<dbReference type="OrthoDB" id="9804559at2"/>
<evidence type="ECO:0000256" key="3">
    <source>
        <dbReference type="ARBA" id="ARBA00023143"/>
    </source>
</evidence>
<gene>
    <name evidence="8" type="ORF">RISW2_04040</name>
</gene>
<dbReference type="PATRIC" id="fig|1449351.3.peg.2159"/>
<evidence type="ECO:0000259" key="5">
    <source>
        <dbReference type="Pfam" id="PF00460"/>
    </source>
</evidence>
<dbReference type="InterPro" id="IPR037925">
    <property type="entry name" value="FlgE/F/G-like"/>
</dbReference>
<evidence type="ECO:0000313" key="8">
    <source>
        <dbReference type="EMBL" id="ETX28889.1"/>
    </source>
</evidence>
<dbReference type="InterPro" id="IPR020013">
    <property type="entry name" value="Flagellar_FlgE/F/G"/>
</dbReference>
<evidence type="ECO:0000256" key="2">
    <source>
        <dbReference type="ARBA" id="ARBA00009677"/>
    </source>
</evidence>
<organism evidence="8 9">
    <name type="scientific">Roseivivax isoporae LMG 25204</name>
    <dbReference type="NCBI Taxonomy" id="1449351"/>
    <lineage>
        <taxon>Bacteria</taxon>
        <taxon>Pseudomonadati</taxon>
        <taxon>Pseudomonadota</taxon>
        <taxon>Alphaproteobacteria</taxon>
        <taxon>Rhodobacterales</taxon>
        <taxon>Roseobacteraceae</taxon>
        <taxon>Roseivivax</taxon>
    </lineage>
</organism>
<keyword evidence="8" id="KW-0966">Cell projection</keyword>
<dbReference type="NCBIfam" id="TIGR02490">
    <property type="entry name" value="flgF"/>
    <property type="match status" value="1"/>
</dbReference>
<comment type="subunit">
    <text evidence="4">The basal body constitutes a major portion of the flagellar organelle and consists of five rings (E,L,P,S, and M) mounted on a central rod. The rod consists of about 26 subunits of FlgG in the distal portion, and FlgB, FlgC and FlgF are thought to build up the proximal portion of the rod with about 6 subunits each.</text>
</comment>
<dbReference type="Pfam" id="PF00460">
    <property type="entry name" value="Flg_bb_rod"/>
    <property type="match status" value="1"/>
</dbReference>
<comment type="caution">
    <text evidence="8">The sequence shown here is derived from an EMBL/GenBank/DDBJ whole genome shotgun (WGS) entry which is preliminary data.</text>
</comment>
<dbReference type="AlphaFoldDB" id="X7F9W6"/>
<keyword evidence="9" id="KW-1185">Reference proteome</keyword>
<proteinExistence type="inferred from homology"/>
<feature type="domain" description="Flagellar basal body rod protein N-terminal" evidence="5">
    <location>
        <begin position="13"/>
        <end position="35"/>
    </location>
</feature>
<evidence type="ECO:0000259" key="7">
    <source>
        <dbReference type="Pfam" id="PF22692"/>
    </source>
</evidence>
<dbReference type="PANTHER" id="PTHR30435">
    <property type="entry name" value="FLAGELLAR PROTEIN"/>
    <property type="match status" value="1"/>
</dbReference>
<feature type="domain" description="Flagellar hook protein FlgE/F/G-like D1" evidence="7">
    <location>
        <begin position="83"/>
        <end position="150"/>
    </location>
</feature>
<dbReference type="SUPFAM" id="SSF117143">
    <property type="entry name" value="Flagellar hook protein flgE"/>
    <property type="match status" value="1"/>
</dbReference>
<dbReference type="InterPro" id="IPR012836">
    <property type="entry name" value="FlgF"/>
</dbReference>
<keyword evidence="8" id="KW-0969">Cilium</keyword>
<evidence type="ECO:0000256" key="4">
    <source>
        <dbReference type="RuleBase" id="RU362116"/>
    </source>
</evidence>
<comment type="subcellular location">
    <subcellularLocation>
        <location evidence="1 4">Bacterial flagellum basal body</location>
    </subcellularLocation>
</comment>
<dbReference type="EMBL" id="JAME01000014">
    <property type="protein sequence ID" value="ETX28889.1"/>
    <property type="molecule type" value="Genomic_DNA"/>
</dbReference>
<evidence type="ECO:0000313" key="9">
    <source>
        <dbReference type="Proteomes" id="UP000023430"/>
    </source>
</evidence>
<keyword evidence="8" id="KW-0282">Flagellum</keyword>
<dbReference type="GO" id="GO:0030694">
    <property type="term" value="C:bacterial-type flagellum basal body, rod"/>
    <property type="evidence" value="ECO:0007669"/>
    <property type="project" value="UniProtKB-UniRule"/>
</dbReference>
<dbReference type="Proteomes" id="UP000023430">
    <property type="component" value="Unassembled WGS sequence"/>
</dbReference>
<dbReference type="GO" id="GO:0071978">
    <property type="term" value="P:bacterial-type flagellum-dependent swarming motility"/>
    <property type="evidence" value="ECO:0007669"/>
    <property type="project" value="TreeGrafter"/>
</dbReference>
<reference evidence="8 9" key="1">
    <citation type="submission" date="2014-01" db="EMBL/GenBank/DDBJ databases">
        <title>Roseivivax isoporae LMG 25204 Genome Sequencing.</title>
        <authorList>
            <person name="Lai Q."/>
            <person name="Li G."/>
            <person name="Shao Z."/>
        </authorList>
    </citation>
    <scope>NUCLEOTIDE SEQUENCE [LARGE SCALE GENOMIC DNA]</scope>
    <source>
        <strain evidence="8 9">LMG 25204</strain>
    </source>
</reference>
<dbReference type="InterPro" id="IPR010930">
    <property type="entry name" value="Flg_bb/hook_C_dom"/>
</dbReference>
<dbReference type="InterPro" id="IPR053967">
    <property type="entry name" value="LlgE_F_G-like_D1"/>
</dbReference>
<sequence>MESSAYIPISLAAALRRDLDVTANNIANADTAGFKRERVAFESYVHNAAAGPEGDMSYVVDGGSYVDPAQGALKHSGNPLDLAIEGAGWFGYETEDGQRAYGRDGRLTVDAQGNLVTLAGARILDAGGAPVALARELATTVSIAEDGTMTGADGAMLGRIGLFDIPDLQSFERLGNGLFVAPDGAAAAVPAAATRMIQGAVEGSNVQPVVEMTRMIEIQRAYERATKLTQTASDLQRDTIQRLGRPA</sequence>
<dbReference type="Pfam" id="PF06429">
    <property type="entry name" value="Flg_bbr_C"/>
    <property type="match status" value="1"/>
</dbReference>
<evidence type="ECO:0000259" key="6">
    <source>
        <dbReference type="Pfam" id="PF06429"/>
    </source>
</evidence>